<name>A0A9N9EWY8_FUNMO</name>
<dbReference type="AlphaFoldDB" id="A0A9N9EWY8"/>
<keyword evidence="2" id="KW-1185">Reference proteome</keyword>
<evidence type="ECO:0000313" key="2">
    <source>
        <dbReference type="Proteomes" id="UP000789375"/>
    </source>
</evidence>
<sequence length="100" mass="12093">MAKNIQKIYNDLKEPLSWLNYFISDKRMEYIDDSKRDHQKFEKHSYIQQDAKDFLLPLLNYFRDCIRKLHVNDDIFNNTPTQLIDISSNEKIERVLNGIK</sequence>
<organism evidence="1 2">
    <name type="scientific">Funneliformis mosseae</name>
    <name type="common">Endomycorrhizal fungus</name>
    <name type="synonym">Glomus mosseae</name>
    <dbReference type="NCBI Taxonomy" id="27381"/>
    <lineage>
        <taxon>Eukaryota</taxon>
        <taxon>Fungi</taxon>
        <taxon>Fungi incertae sedis</taxon>
        <taxon>Mucoromycota</taxon>
        <taxon>Glomeromycotina</taxon>
        <taxon>Glomeromycetes</taxon>
        <taxon>Glomerales</taxon>
        <taxon>Glomeraceae</taxon>
        <taxon>Funneliformis</taxon>
    </lineage>
</organism>
<reference evidence="1" key="1">
    <citation type="submission" date="2021-06" db="EMBL/GenBank/DDBJ databases">
        <authorList>
            <person name="Kallberg Y."/>
            <person name="Tangrot J."/>
            <person name="Rosling A."/>
        </authorList>
    </citation>
    <scope>NUCLEOTIDE SEQUENCE</scope>
    <source>
        <strain evidence="1">87-6 pot B 2015</strain>
    </source>
</reference>
<accession>A0A9N9EWY8</accession>
<evidence type="ECO:0000313" key="1">
    <source>
        <dbReference type="EMBL" id="CAG8695910.1"/>
    </source>
</evidence>
<comment type="caution">
    <text evidence="1">The sequence shown here is derived from an EMBL/GenBank/DDBJ whole genome shotgun (WGS) entry which is preliminary data.</text>
</comment>
<dbReference type="EMBL" id="CAJVPP010008299">
    <property type="protein sequence ID" value="CAG8695910.1"/>
    <property type="molecule type" value="Genomic_DNA"/>
</dbReference>
<protein>
    <submittedName>
        <fullName evidence="1">14460_t:CDS:1</fullName>
    </submittedName>
</protein>
<dbReference type="Proteomes" id="UP000789375">
    <property type="component" value="Unassembled WGS sequence"/>
</dbReference>
<gene>
    <name evidence="1" type="ORF">FMOSSE_LOCUS13578</name>
</gene>
<proteinExistence type="predicted"/>